<feature type="region of interest" description="Disordered" evidence="1">
    <location>
        <begin position="1"/>
        <end position="97"/>
    </location>
</feature>
<dbReference type="EMBL" id="AGNL01021095">
    <property type="protein sequence ID" value="EJK60448.1"/>
    <property type="molecule type" value="Genomic_DNA"/>
</dbReference>
<gene>
    <name evidence="2" type="ORF">THAOC_19202</name>
</gene>
<evidence type="ECO:0000313" key="2">
    <source>
        <dbReference type="EMBL" id="EJK60448.1"/>
    </source>
</evidence>
<dbReference type="Proteomes" id="UP000266841">
    <property type="component" value="Unassembled WGS sequence"/>
</dbReference>
<comment type="caution">
    <text evidence="2">The sequence shown here is derived from an EMBL/GenBank/DDBJ whole genome shotgun (WGS) entry which is preliminary data.</text>
</comment>
<accession>K0S2W2</accession>
<organism evidence="2 3">
    <name type="scientific">Thalassiosira oceanica</name>
    <name type="common">Marine diatom</name>
    <dbReference type="NCBI Taxonomy" id="159749"/>
    <lineage>
        <taxon>Eukaryota</taxon>
        <taxon>Sar</taxon>
        <taxon>Stramenopiles</taxon>
        <taxon>Ochrophyta</taxon>
        <taxon>Bacillariophyta</taxon>
        <taxon>Coscinodiscophyceae</taxon>
        <taxon>Thalassiosirophycidae</taxon>
        <taxon>Thalassiosirales</taxon>
        <taxon>Thalassiosiraceae</taxon>
        <taxon>Thalassiosira</taxon>
    </lineage>
</organism>
<dbReference type="AlphaFoldDB" id="K0S2W2"/>
<feature type="compositionally biased region" description="Low complexity" evidence="1">
    <location>
        <begin position="43"/>
        <end position="58"/>
    </location>
</feature>
<protein>
    <submittedName>
        <fullName evidence="2">Uncharacterized protein</fullName>
    </submittedName>
</protein>
<keyword evidence="3" id="KW-1185">Reference proteome</keyword>
<feature type="region of interest" description="Disordered" evidence="1">
    <location>
        <begin position="118"/>
        <end position="152"/>
    </location>
</feature>
<proteinExistence type="predicted"/>
<feature type="compositionally biased region" description="Basic and acidic residues" evidence="1">
    <location>
        <begin position="123"/>
        <end position="132"/>
    </location>
</feature>
<evidence type="ECO:0000256" key="1">
    <source>
        <dbReference type="SAM" id="MobiDB-lite"/>
    </source>
</evidence>
<feature type="compositionally biased region" description="Basic and acidic residues" evidence="1">
    <location>
        <begin position="1"/>
        <end position="10"/>
    </location>
</feature>
<reference evidence="2 3" key="1">
    <citation type="journal article" date="2012" name="Genome Biol.">
        <title>Genome and low-iron response of an oceanic diatom adapted to chronic iron limitation.</title>
        <authorList>
            <person name="Lommer M."/>
            <person name="Specht M."/>
            <person name="Roy A.S."/>
            <person name="Kraemer L."/>
            <person name="Andreson R."/>
            <person name="Gutowska M.A."/>
            <person name="Wolf J."/>
            <person name="Bergner S.V."/>
            <person name="Schilhabel M.B."/>
            <person name="Klostermeier U.C."/>
            <person name="Beiko R.G."/>
            <person name="Rosenstiel P."/>
            <person name="Hippler M."/>
            <person name="Laroche J."/>
        </authorList>
    </citation>
    <scope>NUCLEOTIDE SEQUENCE [LARGE SCALE GENOMIC DNA]</scope>
    <source>
        <strain evidence="2 3">CCMP1005</strain>
    </source>
</reference>
<sequence length="152" mass="16198">MHLRTADSRRTGQKLTTRPRGNNPALVPPPPTHRIQAAAFRSHAGPPGIAHAHAPAAPRSEESPRSEGQTRQASLCTENPRKIHEGRSAPFRPRRQHGRAAECWILFPPSIPAHVSICGGRGVGDEAQHDGEYSGGSAGHDDTRGSPPVAEG</sequence>
<evidence type="ECO:0000313" key="3">
    <source>
        <dbReference type="Proteomes" id="UP000266841"/>
    </source>
</evidence>
<name>K0S2W2_THAOC</name>